<gene>
    <name evidence="2" type="ORF">UW36_C0004G0029</name>
</gene>
<dbReference type="AlphaFoldDB" id="A0A0G1JNJ0"/>
<accession>A0A0G1JNJ0</accession>
<proteinExistence type="predicted"/>
<evidence type="ECO:0000313" key="2">
    <source>
        <dbReference type="EMBL" id="KKT45527.1"/>
    </source>
</evidence>
<dbReference type="PROSITE" id="PS50084">
    <property type="entry name" value="KH_TYPE_1"/>
    <property type="match status" value="1"/>
</dbReference>
<keyword evidence="1" id="KW-0694">RNA-binding</keyword>
<dbReference type="InterPro" id="IPR009019">
    <property type="entry name" value="KH_sf_prok-type"/>
</dbReference>
<protein>
    <recommendedName>
        <fullName evidence="4">KH type-2 domain-containing protein</fullName>
    </recommendedName>
</protein>
<dbReference type="Proteomes" id="UP000034128">
    <property type="component" value="Unassembled WGS sequence"/>
</dbReference>
<dbReference type="GO" id="GO:0003723">
    <property type="term" value="F:RNA binding"/>
    <property type="evidence" value="ECO:0007669"/>
    <property type="project" value="UniProtKB-UniRule"/>
</dbReference>
<dbReference type="EMBL" id="LCIA01000004">
    <property type="protein sequence ID" value="KKT45527.1"/>
    <property type="molecule type" value="Genomic_DNA"/>
</dbReference>
<dbReference type="SUPFAM" id="SSF54814">
    <property type="entry name" value="Prokaryotic type KH domain (KH-domain type II)"/>
    <property type="match status" value="1"/>
</dbReference>
<dbReference type="STRING" id="1619110.UW36_C0004G0029"/>
<dbReference type="Pfam" id="PF13083">
    <property type="entry name" value="KH_KhpA-B"/>
    <property type="match status" value="1"/>
</dbReference>
<evidence type="ECO:0008006" key="4">
    <source>
        <dbReference type="Google" id="ProtNLM"/>
    </source>
</evidence>
<dbReference type="InterPro" id="IPR015946">
    <property type="entry name" value="KH_dom-like_a/b"/>
</dbReference>
<comment type="caution">
    <text evidence="2">The sequence shown here is derived from an EMBL/GenBank/DDBJ whole genome shotgun (WGS) entry which is preliminary data.</text>
</comment>
<reference evidence="2 3" key="1">
    <citation type="journal article" date="2015" name="Nature">
        <title>rRNA introns, odd ribosomes, and small enigmatic genomes across a large radiation of phyla.</title>
        <authorList>
            <person name="Brown C.T."/>
            <person name="Hug L.A."/>
            <person name="Thomas B.C."/>
            <person name="Sharon I."/>
            <person name="Castelle C.J."/>
            <person name="Singh A."/>
            <person name="Wilkins M.J."/>
            <person name="Williams K.H."/>
            <person name="Banfield J.F."/>
        </authorList>
    </citation>
    <scope>NUCLEOTIDE SEQUENCE [LARGE SCALE GENOMIC DNA]</scope>
</reference>
<name>A0A0G1JNJ0_UNCKA</name>
<evidence type="ECO:0000313" key="3">
    <source>
        <dbReference type="Proteomes" id="UP000034128"/>
    </source>
</evidence>
<organism evidence="2 3">
    <name type="scientific">candidate division WWE3 bacterium GW2011_GWA2_44_16</name>
    <dbReference type="NCBI Taxonomy" id="1619110"/>
    <lineage>
        <taxon>Bacteria</taxon>
        <taxon>Katanobacteria</taxon>
    </lineage>
</organism>
<dbReference type="Gene3D" id="3.30.300.20">
    <property type="match status" value="1"/>
</dbReference>
<evidence type="ECO:0000256" key="1">
    <source>
        <dbReference type="PROSITE-ProRule" id="PRU00117"/>
    </source>
</evidence>
<sequence length="49" mass="5471">MFLISVDPTDMGLLIGKEGRTINSIRTLAKARAVKENIWVDVNVKETQV</sequence>